<sequence>MRCLQSASRSIVVGPKGTTGLSRFSSSSAREDASPDEKLKSEYDAIVVGGGHNGLVAAAYLQKAGRSVCVLERRHVLGGAAVTEEKVPGFKFSRASYLLSLLRPQVFNDLELKKHGLKVYLRKPNSYTPLLGRLRDRGPKSLLLGQSEKEDAEQIAQFSKQDAKAFSVYERSLNRMVDALDPLLDNKPLHIPSWAGKHASVSSMGRNWSAAKTLLNSGRLLGSDAMSFYEFMSAPAAKILDKWFESEPLKATLATDSVIGAMLSPKMAGSGYILLHHVMGEVDGVKGAWAYVEGGMGGVSDAVARSAKSHGAQLFVSKPVSHVSTDSQGNANGVVLEDGTHIRCKAVLSNATAKVTFTNLVDKSHLSEDFLKEVQAIDYASPVTKINVAVSSLPNFLADPNRSDGKPSPHHQTTIHLNCEHSELIHDAYVEAQRGGYSNKPVIEMTIPSAVDPTIAPQGSHVVQLFTQYTPYTLAGNQPWTEETKEAYANTVFNCIEQYAPGFKASVIGKDILTPPDLERIFGLTGGNIFHGSVSLDQLYFARPTPAYSNYRSPLPGLYLCGSGTHPGGGVMGSAGRLAAQTVIEDWKKIVNN</sequence>
<accession>R7TLV1</accession>
<dbReference type="HOGENOM" id="CLU_019327_0_0_1"/>
<reference evidence="9" key="1">
    <citation type="submission" date="2012-12" db="EMBL/GenBank/DDBJ databases">
        <authorList>
            <person name="Hellsten U."/>
            <person name="Grimwood J."/>
            <person name="Chapman J.A."/>
            <person name="Shapiro H."/>
            <person name="Aerts A."/>
            <person name="Otillar R.P."/>
            <person name="Terry A.Y."/>
            <person name="Boore J.L."/>
            <person name="Simakov O."/>
            <person name="Marletaz F."/>
            <person name="Cho S.-J."/>
            <person name="Edsinger-Gonzales E."/>
            <person name="Havlak P."/>
            <person name="Kuo D.-H."/>
            <person name="Larsson T."/>
            <person name="Lv J."/>
            <person name="Arendt D."/>
            <person name="Savage R."/>
            <person name="Osoegawa K."/>
            <person name="de Jong P."/>
            <person name="Lindberg D.R."/>
            <person name="Seaver E.C."/>
            <person name="Weisblat D.A."/>
            <person name="Putnam N.H."/>
            <person name="Grigoriev I.V."/>
            <person name="Rokhsar D.S."/>
        </authorList>
    </citation>
    <scope>NUCLEOTIDE SEQUENCE</scope>
    <source>
        <strain evidence="9">I ESC-2004</strain>
    </source>
</reference>
<dbReference type="PANTHER" id="PTHR10668:SF103">
    <property type="entry name" value="PYRIDINE NUCLEOTIDE-DISULFIDE OXIDOREDUCTASE DOMAIN-CONTAINING PROTEIN 2"/>
    <property type="match status" value="1"/>
</dbReference>
<dbReference type="Proteomes" id="UP000014760">
    <property type="component" value="Unassembled WGS sequence"/>
</dbReference>
<dbReference type="STRING" id="283909.R7TLV1"/>
<evidence type="ECO:0000256" key="1">
    <source>
        <dbReference type="ARBA" id="ARBA00004305"/>
    </source>
</evidence>
<dbReference type="AlphaFoldDB" id="R7TLV1"/>
<dbReference type="InterPro" id="IPR036188">
    <property type="entry name" value="FAD/NAD-bd_sf"/>
</dbReference>
<reference evidence="8" key="3">
    <citation type="submission" date="2015-06" db="UniProtKB">
        <authorList>
            <consortium name="EnsemblMetazoa"/>
        </authorList>
    </citation>
    <scope>IDENTIFICATION</scope>
</reference>
<comment type="function">
    <text evidence="3">Probable oxidoreductase that may play a role as regulator of mitochondrial function.</text>
</comment>
<evidence type="ECO:0000256" key="2">
    <source>
        <dbReference type="ARBA" id="ARBA00006046"/>
    </source>
</evidence>
<organism evidence="7">
    <name type="scientific">Capitella teleta</name>
    <name type="common">Polychaete worm</name>
    <dbReference type="NCBI Taxonomy" id="283909"/>
    <lineage>
        <taxon>Eukaryota</taxon>
        <taxon>Metazoa</taxon>
        <taxon>Spiralia</taxon>
        <taxon>Lophotrochozoa</taxon>
        <taxon>Annelida</taxon>
        <taxon>Polychaeta</taxon>
        <taxon>Sedentaria</taxon>
        <taxon>Scolecida</taxon>
        <taxon>Capitellidae</taxon>
        <taxon>Capitella</taxon>
    </lineage>
</organism>
<evidence type="ECO:0000259" key="6">
    <source>
        <dbReference type="Pfam" id="PF01593"/>
    </source>
</evidence>
<feature type="domain" description="Amine oxidase" evidence="6">
    <location>
        <begin position="54"/>
        <end position="584"/>
    </location>
</feature>
<dbReference type="SUPFAM" id="SSF51905">
    <property type="entry name" value="FAD/NAD(P)-binding domain"/>
    <property type="match status" value="1"/>
</dbReference>
<reference evidence="7 9" key="2">
    <citation type="journal article" date="2013" name="Nature">
        <title>Insights into bilaterian evolution from three spiralian genomes.</title>
        <authorList>
            <person name="Simakov O."/>
            <person name="Marletaz F."/>
            <person name="Cho S.J."/>
            <person name="Edsinger-Gonzales E."/>
            <person name="Havlak P."/>
            <person name="Hellsten U."/>
            <person name="Kuo D.H."/>
            <person name="Larsson T."/>
            <person name="Lv J."/>
            <person name="Arendt D."/>
            <person name="Savage R."/>
            <person name="Osoegawa K."/>
            <person name="de Jong P."/>
            <person name="Grimwood J."/>
            <person name="Chapman J.A."/>
            <person name="Shapiro H."/>
            <person name="Aerts A."/>
            <person name="Otillar R.P."/>
            <person name="Terry A.Y."/>
            <person name="Boore J.L."/>
            <person name="Grigoriev I.V."/>
            <person name="Lindberg D.R."/>
            <person name="Seaver E.C."/>
            <person name="Weisblat D.A."/>
            <person name="Putnam N.H."/>
            <person name="Rokhsar D.S."/>
        </authorList>
    </citation>
    <scope>NUCLEOTIDE SEQUENCE</scope>
    <source>
        <strain evidence="7 9">I ESC-2004</strain>
    </source>
</reference>
<evidence type="ECO:0000256" key="4">
    <source>
        <dbReference type="ARBA" id="ARBA00038825"/>
    </source>
</evidence>
<dbReference type="OMA" id="GQQVGWP"/>
<evidence type="ECO:0000313" key="9">
    <source>
        <dbReference type="Proteomes" id="UP000014760"/>
    </source>
</evidence>
<evidence type="ECO:0000313" key="7">
    <source>
        <dbReference type="EMBL" id="ELT94497.1"/>
    </source>
</evidence>
<evidence type="ECO:0000256" key="5">
    <source>
        <dbReference type="ARBA" id="ARBA00040298"/>
    </source>
</evidence>
<gene>
    <name evidence="7" type="ORF">CAPTEDRAFT_178680</name>
</gene>
<dbReference type="EMBL" id="KB309404">
    <property type="protein sequence ID" value="ELT94497.1"/>
    <property type="molecule type" value="Genomic_DNA"/>
</dbReference>
<comment type="subcellular location">
    <subcellularLocation>
        <location evidence="1">Mitochondrion matrix</location>
    </subcellularLocation>
</comment>
<name>R7TLV1_CAPTE</name>
<proteinExistence type="inferred from homology"/>
<dbReference type="OrthoDB" id="7777654at2759"/>
<dbReference type="EMBL" id="AMQN01012262">
    <property type="status" value="NOT_ANNOTATED_CDS"/>
    <property type="molecule type" value="Genomic_DNA"/>
</dbReference>
<dbReference type="GO" id="GO:0016491">
    <property type="term" value="F:oxidoreductase activity"/>
    <property type="evidence" value="ECO:0007669"/>
    <property type="project" value="InterPro"/>
</dbReference>
<dbReference type="InterPro" id="IPR002937">
    <property type="entry name" value="Amino_oxidase"/>
</dbReference>
<dbReference type="EnsemblMetazoa" id="CapteT178680">
    <property type="protein sequence ID" value="CapteP178680"/>
    <property type="gene ID" value="CapteG178680"/>
</dbReference>
<dbReference type="Pfam" id="PF01593">
    <property type="entry name" value="Amino_oxidase"/>
    <property type="match status" value="1"/>
</dbReference>
<evidence type="ECO:0000313" key="8">
    <source>
        <dbReference type="EnsemblMetazoa" id="CapteP178680"/>
    </source>
</evidence>
<protein>
    <recommendedName>
        <fullName evidence="5">Pyridine nucleotide-disulfide oxidoreductase domain-containing protein 2</fullName>
    </recommendedName>
</protein>
<keyword evidence="9" id="KW-1185">Reference proteome</keyword>
<dbReference type="PANTHER" id="PTHR10668">
    <property type="entry name" value="PHYTOENE DEHYDROGENASE"/>
    <property type="match status" value="1"/>
</dbReference>
<dbReference type="GO" id="GO:0005759">
    <property type="term" value="C:mitochondrial matrix"/>
    <property type="evidence" value="ECO:0007669"/>
    <property type="project" value="UniProtKB-SubCell"/>
</dbReference>
<dbReference type="Gene3D" id="3.50.50.60">
    <property type="entry name" value="FAD/NAD(P)-binding domain"/>
    <property type="match status" value="2"/>
</dbReference>
<comment type="similarity">
    <text evidence="2">Belongs to the carotenoid/retinoid oxidoreductase family.</text>
</comment>
<comment type="subunit">
    <text evidence="4">Interacts with COX5B; this interaction may contribute to localize PYROXD2 to the inner face of the inner mitochondrial membrane.</text>
</comment>
<evidence type="ECO:0000256" key="3">
    <source>
        <dbReference type="ARBA" id="ARBA00037217"/>
    </source>
</evidence>